<reference evidence="2" key="1">
    <citation type="journal article" date="2020" name="Stud. Mycol.">
        <title>101 Dothideomycetes genomes: a test case for predicting lifestyles and emergence of pathogens.</title>
        <authorList>
            <person name="Haridas S."/>
            <person name="Albert R."/>
            <person name="Binder M."/>
            <person name="Bloem J."/>
            <person name="Labutti K."/>
            <person name="Salamov A."/>
            <person name="Andreopoulos B."/>
            <person name="Baker S."/>
            <person name="Barry K."/>
            <person name="Bills G."/>
            <person name="Bluhm B."/>
            <person name="Cannon C."/>
            <person name="Castanera R."/>
            <person name="Culley D."/>
            <person name="Daum C."/>
            <person name="Ezra D."/>
            <person name="Gonzalez J."/>
            <person name="Henrissat B."/>
            <person name="Kuo A."/>
            <person name="Liang C."/>
            <person name="Lipzen A."/>
            <person name="Lutzoni F."/>
            <person name="Magnuson J."/>
            <person name="Mondo S."/>
            <person name="Nolan M."/>
            <person name="Ohm R."/>
            <person name="Pangilinan J."/>
            <person name="Park H.-J."/>
            <person name="Ramirez L."/>
            <person name="Alfaro M."/>
            <person name="Sun H."/>
            <person name="Tritt A."/>
            <person name="Yoshinaga Y."/>
            <person name="Zwiers L.-H."/>
            <person name="Turgeon B."/>
            <person name="Goodwin S."/>
            <person name="Spatafora J."/>
            <person name="Crous P."/>
            <person name="Grigoriev I."/>
        </authorList>
    </citation>
    <scope>NUCLEOTIDE SEQUENCE</scope>
    <source>
        <strain evidence="2">CBS 109.77</strain>
    </source>
</reference>
<dbReference type="Proteomes" id="UP000799757">
    <property type="component" value="Unassembled WGS sequence"/>
</dbReference>
<accession>A0A6A6WN99</accession>
<feature type="compositionally biased region" description="Polar residues" evidence="1">
    <location>
        <begin position="1"/>
        <end position="16"/>
    </location>
</feature>
<gene>
    <name evidence="2" type="ORF">K505DRAFT_380896</name>
</gene>
<dbReference type="AlphaFoldDB" id="A0A6A6WN99"/>
<feature type="region of interest" description="Disordered" evidence="1">
    <location>
        <begin position="1"/>
        <end position="45"/>
    </location>
</feature>
<dbReference type="EMBL" id="MU003462">
    <property type="protein sequence ID" value="KAF2785403.1"/>
    <property type="molecule type" value="Genomic_DNA"/>
</dbReference>
<sequence>MPSLSQPSHPISTPAPSTLCLHPDGARLAFQTPSTAPGEPHPPPRTVLAAFRTPSGPCVHQTRQDLVGLGALSTSALGSNQDGGLLHAELEHPYEHAPTLASSTAFPEHFPPALPAAS</sequence>
<evidence type="ECO:0000313" key="3">
    <source>
        <dbReference type="Proteomes" id="UP000799757"/>
    </source>
</evidence>
<proteinExistence type="predicted"/>
<evidence type="ECO:0000313" key="2">
    <source>
        <dbReference type="EMBL" id="KAF2785403.1"/>
    </source>
</evidence>
<evidence type="ECO:0000256" key="1">
    <source>
        <dbReference type="SAM" id="MobiDB-lite"/>
    </source>
</evidence>
<protein>
    <submittedName>
        <fullName evidence="2">Uncharacterized protein</fullName>
    </submittedName>
</protein>
<name>A0A6A6WN99_9PLEO</name>
<organism evidence="2 3">
    <name type="scientific">Melanomma pulvis-pyrius CBS 109.77</name>
    <dbReference type="NCBI Taxonomy" id="1314802"/>
    <lineage>
        <taxon>Eukaryota</taxon>
        <taxon>Fungi</taxon>
        <taxon>Dikarya</taxon>
        <taxon>Ascomycota</taxon>
        <taxon>Pezizomycotina</taxon>
        <taxon>Dothideomycetes</taxon>
        <taxon>Pleosporomycetidae</taxon>
        <taxon>Pleosporales</taxon>
        <taxon>Melanommataceae</taxon>
        <taxon>Melanomma</taxon>
    </lineage>
</organism>
<keyword evidence="3" id="KW-1185">Reference proteome</keyword>